<evidence type="ECO:0000313" key="2">
    <source>
        <dbReference type="Proteomes" id="UP001055811"/>
    </source>
</evidence>
<protein>
    <submittedName>
        <fullName evidence="1">Uncharacterized protein</fullName>
    </submittedName>
</protein>
<organism evidence="1 2">
    <name type="scientific">Cichorium intybus</name>
    <name type="common">Chicory</name>
    <dbReference type="NCBI Taxonomy" id="13427"/>
    <lineage>
        <taxon>Eukaryota</taxon>
        <taxon>Viridiplantae</taxon>
        <taxon>Streptophyta</taxon>
        <taxon>Embryophyta</taxon>
        <taxon>Tracheophyta</taxon>
        <taxon>Spermatophyta</taxon>
        <taxon>Magnoliopsida</taxon>
        <taxon>eudicotyledons</taxon>
        <taxon>Gunneridae</taxon>
        <taxon>Pentapetalae</taxon>
        <taxon>asterids</taxon>
        <taxon>campanulids</taxon>
        <taxon>Asterales</taxon>
        <taxon>Asteraceae</taxon>
        <taxon>Cichorioideae</taxon>
        <taxon>Cichorieae</taxon>
        <taxon>Cichoriinae</taxon>
        <taxon>Cichorium</taxon>
    </lineage>
</organism>
<proteinExistence type="predicted"/>
<reference evidence="2" key="1">
    <citation type="journal article" date="2022" name="Mol. Ecol. Resour.">
        <title>The genomes of chicory, endive, great burdock and yacon provide insights into Asteraceae palaeo-polyploidization history and plant inulin production.</title>
        <authorList>
            <person name="Fan W."/>
            <person name="Wang S."/>
            <person name="Wang H."/>
            <person name="Wang A."/>
            <person name="Jiang F."/>
            <person name="Liu H."/>
            <person name="Zhao H."/>
            <person name="Xu D."/>
            <person name="Zhang Y."/>
        </authorList>
    </citation>
    <scope>NUCLEOTIDE SEQUENCE [LARGE SCALE GENOMIC DNA]</scope>
    <source>
        <strain evidence="2">cv. Punajuju</strain>
    </source>
</reference>
<name>A0ACB9GY33_CICIN</name>
<comment type="caution">
    <text evidence="1">The sequence shown here is derived from an EMBL/GenBank/DDBJ whole genome shotgun (WGS) entry which is preliminary data.</text>
</comment>
<accession>A0ACB9GY33</accession>
<sequence length="84" mass="9399">MEGGCVFIGWVAPVDGTRRWGWRLLIVAGEGRNRRRLNVVLDLAIQGLRSAPITSSQVKPDEFPCFDYPDGEEIPFTKLPTDPN</sequence>
<dbReference type="Proteomes" id="UP001055811">
    <property type="component" value="Linkage Group LG01"/>
</dbReference>
<dbReference type="EMBL" id="CM042009">
    <property type="protein sequence ID" value="KAI3788483.1"/>
    <property type="molecule type" value="Genomic_DNA"/>
</dbReference>
<gene>
    <name evidence="1" type="ORF">L2E82_01251</name>
</gene>
<reference evidence="1 2" key="2">
    <citation type="journal article" date="2022" name="Mol. Ecol. Resour.">
        <title>The genomes of chicory, endive, great burdock and yacon provide insights into Asteraceae paleo-polyploidization history and plant inulin production.</title>
        <authorList>
            <person name="Fan W."/>
            <person name="Wang S."/>
            <person name="Wang H."/>
            <person name="Wang A."/>
            <person name="Jiang F."/>
            <person name="Liu H."/>
            <person name="Zhao H."/>
            <person name="Xu D."/>
            <person name="Zhang Y."/>
        </authorList>
    </citation>
    <scope>NUCLEOTIDE SEQUENCE [LARGE SCALE GENOMIC DNA]</scope>
    <source>
        <strain evidence="2">cv. Punajuju</strain>
        <tissue evidence="1">Leaves</tissue>
    </source>
</reference>
<keyword evidence="2" id="KW-1185">Reference proteome</keyword>
<evidence type="ECO:0000313" key="1">
    <source>
        <dbReference type="EMBL" id="KAI3788483.1"/>
    </source>
</evidence>